<accession>A0ABT9W0W9</accession>
<feature type="domain" description="Phosphate acetyl/butaryl transferase" evidence="4">
    <location>
        <begin position="79"/>
        <end position="292"/>
    </location>
</feature>
<dbReference type="EMBL" id="JAUSTY010000011">
    <property type="protein sequence ID" value="MDQ0166856.1"/>
    <property type="molecule type" value="Genomic_DNA"/>
</dbReference>
<dbReference type="InterPro" id="IPR014079">
    <property type="entry name" value="Phosphate_butyryltransferase"/>
</dbReference>
<comment type="caution">
    <text evidence="5">The sequence shown here is derived from an EMBL/GenBank/DDBJ whole genome shotgun (WGS) entry which is preliminary data.</text>
</comment>
<keyword evidence="3 5" id="KW-0012">Acyltransferase</keyword>
<keyword evidence="2 5" id="KW-0808">Transferase</keyword>
<dbReference type="InterPro" id="IPR002505">
    <property type="entry name" value="PTA_PTB"/>
</dbReference>
<comment type="similarity">
    <text evidence="1">Belongs to the phosphate acetyltransferase and butyryltransferase family.</text>
</comment>
<proteinExistence type="inferred from homology"/>
<dbReference type="SUPFAM" id="SSF53659">
    <property type="entry name" value="Isocitrate/Isopropylmalate dehydrogenase-like"/>
    <property type="match status" value="1"/>
</dbReference>
<dbReference type="PANTHER" id="PTHR43356">
    <property type="entry name" value="PHOSPHATE ACETYLTRANSFERASE"/>
    <property type="match status" value="1"/>
</dbReference>
<evidence type="ECO:0000313" key="5">
    <source>
        <dbReference type="EMBL" id="MDQ0166856.1"/>
    </source>
</evidence>
<feature type="domain" description="Phosphate acetyl/butaryl transferase" evidence="4">
    <location>
        <begin position="3"/>
        <end position="73"/>
    </location>
</feature>
<dbReference type="PIRSF" id="PIRSF000428">
    <property type="entry name" value="P_Ac_trans"/>
    <property type="match status" value="1"/>
</dbReference>
<dbReference type="InterPro" id="IPR050500">
    <property type="entry name" value="Phos_Acetyltrans/Butyryltrans"/>
</dbReference>
<dbReference type="RefSeq" id="WP_307395388.1">
    <property type="nucleotide sequence ID" value="NZ_BAAADK010000003.1"/>
</dbReference>
<dbReference type="NCBIfam" id="TIGR02706">
    <property type="entry name" value="P_butyryltrans"/>
    <property type="match status" value="1"/>
</dbReference>
<reference evidence="5 6" key="1">
    <citation type="submission" date="2023-07" db="EMBL/GenBank/DDBJ databases">
        <title>Genomic Encyclopedia of Type Strains, Phase IV (KMG-IV): sequencing the most valuable type-strain genomes for metagenomic binning, comparative biology and taxonomic classification.</title>
        <authorList>
            <person name="Goeker M."/>
        </authorList>
    </citation>
    <scope>NUCLEOTIDE SEQUENCE [LARGE SCALE GENOMIC DNA]</scope>
    <source>
        <strain evidence="5 6">DSM 12751</strain>
    </source>
</reference>
<evidence type="ECO:0000259" key="4">
    <source>
        <dbReference type="Pfam" id="PF01515"/>
    </source>
</evidence>
<dbReference type="InterPro" id="IPR012147">
    <property type="entry name" value="P_Ac_Bu_trans"/>
</dbReference>
<name>A0ABT9W0W9_9BACI</name>
<evidence type="ECO:0000313" key="6">
    <source>
        <dbReference type="Proteomes" id="UP001235840"/>
    </source>
</evidence>
<evidence type="ECO:0000256" key="3">
    <source>
        <dbReference type="ARBA" id="ARBA00023315"/>
    </source>
</evidence>
<sequence length="301" mass="31767">MNFAELIESATKIKRKTIAVAQAADLDVLQAVTEASSKGIADFILIGQEAEITELLKGIGSSTEEFHIIDEPNIKRCCQLAVQLVRDGEADIVMKGLVSTADLLKAVLSKEHGLRASDLISHVAAFEVEHYDRLILVTDSAMNIAPSLTEKAAIIENAVKVAHSLGISCPKVAPVCAVEVVNPNMPSTLDAAALALMNQRGQLKGCVVDGPLALDNALSLEAATHKGIVSEVAGYADILAVPSIEVGNILYKSLIYFAKAKVGAIIVGAKAPIILTSRADSAEAKLYSIALASLYADQENR</sequence>
<dbReference type="GO" id="GO:0050182">
    <property type="term" value="F:phosphate butyryltransferase activity"/>
    <property type="evidence" value="ECO:0007669"/>
    <property type="project" value="UniProtKB-EC"/>
</dbReference>
<dbReference type="Gene3D" id="3.40.718.10">
    <property type="entry name" value="Isopropylmalate Dehydrogenase"/>
    <property type="match status" value="1"/>
</dbReference>
<dbReference type="EC" id="2.3.1.19" evidence="5"/>
<dbReference type="NCBIfam" id="NF005837">
    <property type="entry name" value="PRK07742.1"/>
    <property type="match status" value="1"/>
</dbReference>
<evidence type="ECO:0000256" key="2">
    <source>
        <dbReference type="ARBA" id="ARBA00022679"/>
    </source>
</evidence>
<dbReference type="Proteomes" id="UP001235840">
    <property type="component" value="Unassembled WGS sequence"/>
</dbReference>
<evidence type="ECO:0000256" key="1">
    <source>
        <dbReference type="ARBA" id="ARBA00005656"/>
    </source>
</evidence>
<organism evidence="5 6">
    <name type="scientific">Caldalkalibacillus horti</name>
    <dbReference type="NCBI Taxonomy" id="77523"/>
    <lineage>
        <taxon>Bacteria</taxon>
        <taxon>Bacillati</taxon>
        <taxon>Bacillota</taxon>
        <taxon>Bacilli</taxon>
        <taxon>Bacillales</taxon>
        <taxon>Bacillaceae</taxon>
        <taxon>Caldalkalibacillus</taxon>
    </lineage>
</organism>
<gene>
    <name evidence="5" type="ORF">J2S11_002772</name>
</gene>
<dbReference type="NCBIfam" id="NF006045">
    <property type="entry name" value="PRK08190.1"/>
    <property type="match status" value="1"/>
</dbReference>
<dbReference type="NCBIfam" id="NF004472">
    <property type="entry name" value="PRK05805.1"/>
    <property type="match status" value="1"/>
</dbReference>
<keyword evidence="6" id="KW-1185">Reference proteome</keyword>
<protein>
    <submittedName>
        <fullName evidence="5">Phosphate butyryltransferase</fullName>
        <ecNumber evidence="5">2.3.1.19</ecNumber>
    </submittedName>
</protein>
<dbReference type="PANTHER" id="PTHR43356:SF2">
    <property type="entry name" value="PHOSPHATE ACETYLTRANSFERASE"/>
    <property type="match status" value="1"/>
</dbReference>
<dbReference type="Pfam" id="PF01515">
    <property type="entry name" value="PTA_PTB"/>
    <property type="match status" value="2"/>
</dbReference>